<accession>A0A160DW17</accession>
<evidence type="ECO:0000259" key="2">
    <source>
        <dbReference type="Pfam" id="PF00326"/>
    </source>
</evidence>
<evidence type="ECO:0000313" key="3">
    <source>
        <dbReference type="EMBL" id="ANB18033.1"/>
    </source>
</evidence>
<dbReference type="Gene3D" id="2.120.10.30">
    <property type="entry name" value="TolB, C-terminal domain"/>
    <property type="match status" value="1"/>
</dbReference>
<dbReference type="Proteomes" id="UP000076830">
    <property type="component" value="Chromosome"/>
</dbReference>
<dbReference type="InterPro" id="IPR011042">
    <property type="entry name" value="6-blade_b-propeller_TolB-like"/>
</dbReference>
<sequence length="849" mass="93248">MKHLLRVVVLFALLMSTAGAAPDKSAAGTESPVGQVLALGPLPVSTAAIAADAKLDELERALAMQLARAGLPKAGGEVPVFGRTLRWQSADPAALDGADALWLWSVNLEASRYVEGRLALDGLRKPVVWRDGQVQAVKDAAVELKLPTGSHAVWLLHRGRDGKDAPRLRWLGKAAHDRVTVHLQPARRVSAQLLTNAQTVSKLAISPDGKRLALAFGGRDEVAKADLRRLEIRDLADGGIVQQWTGPIPAAVAWSPDGRWLALQQDKQLWLRDVRSGEARLLAEHDSIGDWRWHPDSGSLLFEWTRPFDAKDAKVKRLRGLEDRWKTFRDNSQLFQIDIASGLVRPLTAGKTSVNLLDVDPSGRRLLLSERLIDYAEPPHSQFRLFELTLPDLARRDIATLRTLDGALFAGDAAADGYWLLSGPDLPIGDGSTLPAEVVPNSFDGQLYRLAADGARARSVSRDFTPAITGLTRLAGGDLLLNVVEGDRTPLYRYRAGAGRFERVDTGVDLVDGLAVSTGRDPVLALYGTGAAVPQRVNVVDLARNKARVLVDSARSDYAQVRFGEVRDWTFANSAGDTIDGRYYLPPDFDTARRYPLIVYYYGGTTPVNRQFTGRYPFHLWAANGYVVYVLQPRGTIGYGQRYSALHVNAWGDYAADDIIEGTRAFVAAHPFVDPKRIGNIGASYGGFMTMLLATRTDLFATSIAHAGISDLTGYWGEGWWGYGYSGVASRGSFPWNNRELYVEHSPVYHADRITTPLLLLTGDADTNVPPGESRTMYTALKLLGKEVEMVEVAGQDHHILDREKRYLWWDTILAWFDRGLKGEPQWWQGLYPETAETDAAAPVAADAP</sequence>
<dbReference type="PATRIC" id="fig|1300342.3.peg.1966"/>
<evidence type="ECO:0000313" key="4">
    <source>
        <dbReference type="Proteomes" id="UP000076830"/>
    </source>
</evidence>
<dbReference type="SUPFAM" id="SSF53474">
    <property type="entry name" value="alpha/beta-Hydrolases"/>
    <property type="match status" value="1"/>
</dbReference>
<dbReference type="InterPro" id="IPR029058">
    <property type="entry name" value="AB_hydrolase_fold"/>
</dbReference>
<feature type="signal peptide" evidence="1">
    <location>
        <begin position="1"/>
        <end position="20"/>
    </location>
</feature>
<dbReference type="OrthoDB" id="9812921at2"/>
<dbReference type="AlphaFoldDB" id="A0A160DW17"/>
<dbReference type="STRING" id="1300342.I596_2013"/>
<reference evidence="3 4" key="1">
    <citation type="submission" date="2016-04" db="EMBL/GenBank/DDBJ databases">
        <title>Complete genome sequence of Dokdonella koreensis DS-123T.</title>
        <authorList>
            <person name="Kim J.F."/>
            <person name="Lee H."/>
            <person name="Kwak M.-J."/>
        </authorList>
    </citation>
    <scope>NUCLEOTIDE SEQUENCE [LARGE SCALE GENOMIC DNA]</scope>
    <source>
        <strain evidence="3 4">DS-123</strain>
    </source>
</reference>
<dbReference type="PANTHER" id="PTHR11731">
    <property type="entry name" value="PROTEASE FAMILY S9B,C DIPEPTIDYL-PEPTIDASE IV-RELATED"/>
    <property type="match status" value="1"/>
</dbReference>
<dbReference type="InterPro" id="IPR001375">
    <property type="entry name" value="Peptidase_S9_cat"/>
</dbReference>
<gene>
    <name evidence="3" type="ORF">I596_2013</name>
</gene>
<dbReference type="InterPro" id="IPR050278">
    <property type="entry name" value="Serine_Prot_S9B/DPPIV"/>
</dbReference>
<dbReference type="Pfam" id="PF00326">
    <property type="entry name" value="Peptidase_S9"/>
    <property type="match status" value="1"/>
</dbReference>
<organism evidence="3 4">
    <name type="scientific">Dokdonella koreensis DS-123</name>
    <dbReference type="NCBI Taxonomy" id="1300342"/>
    <lineage>
        <taxon>Bacteria</taxon>
        <taxon>Pseudomonadati</taxon>
        <taxon>Pseudomonadota</taxon>
        <taxon>Gammaproteobacteria</taxon>
        <taxon>Lysobacterales</taxon>
        <taxon>Rhodanobacteraceae</taxon>
        <taxon>Dokdonella</taxon>
    </lineage>
</organism>
<evidence type="ECO:0000256" key="1">
    <source>
        <dbReference type="SAM" id="SignalP"/>
    </source>
</evidence>
<protein>
    <submittedName>
        <fullName evidence="3">Peptidase S9, prolyl oligopeptidase active site domain protein</fullName>
    </submittedName>
</protein>
<dbReference type="GO" id="GO:0008236">
    <property type="term" value="F:serine-type peptidase activity"/>
    <property type="evidence" value="ECO:0007669"/>
    <property type="project" value="InterPro"/>
</dbReference>
<dbReference type="Gene3D" id="3.40.50.1820">
    <property type="entry name" value="alpha/beta hydrolase"/>
    <property type="match status" value="1"/>
</dbReference>
<feature type="domain" description="Peptidase S9 prolyl oligopeptidase catalytic" evidence="2">
    <location>
        <begin position="618"/>
        <end position="822"/>
    </location>
</feature>
<dbReference type="EMBL" id="CP015249">
    <property type="protein sequence ID" value="ANB18033.1"/>
    <property type="molecule type" value="Genomic_DNA"/>
</dbReference>
<keyword evidence="4" id="KW-1185">Reference proteome</keyword>
<dbReference type="GO" id="GO:0008239">
    <property type="term" value="F:dipeptidyl-peptidase activity"/>
    <property type="evidence" value="ECO:0007669"/>
    <property type="project" value="TreeGrafter"/>
</dbReference>
<name>A0A160DW17_9GAMM</name>
<dbReference type="PANTHER" id="PTHR11731:SF193">
    <property type="entry name" value="DIPEPTIDYL PEPTIDASE 9"/>
    <property type="match status" value="1"/>
</dbReference>
<dbReference type="GO" id="GO:0006508">
    <property type="term" value="P:proteolysis"/>
    <property type="evidence" value="ECO:0007669"/>
    <property type="project" value="InterPro"/>
</dbReference>
<dbReference type="SUPFAM" id="SSF82171">
    <property type="entry name" value="DPP6 N-terminal domain-like"/>
    <property type="match status" value="1"/>
</dbReference>
<dbReference type="RefSeq" id="WP_067646877.1">
    <property type="nucleotide sequence ID" value="NZ_CP015249.1"/>
</dbReference>
<keyword evidence="1" id="KW-0732">Signal</keyword>
<proteinExistence type="predicted"/>
<feature type="chain" id="PRO_5007813910" evidence="1">
    <location>
        <begin position="21"/>
        <end position="849"/>
    </location>
</feature>
<dbReference type="KEGG" id="dko:I596_2013"/>